<gene>
    <name evidence="4" type="ORF">HMPREF0179_01779</name>
</gene>
<dbReference type="Pfam" id="PF04453">
    <property type="entry name" value="LptD"/>
    <property type="match status" value="1"/>
</dbReference>
<dbReference type="AlphaFoldDB" id="E5Y6G6"/>
<evidence type="ECO:0000259" key="2">
    <source>
        <dbReference type="Pfam" id="PF04453"/>
    </source>
</evidence>
<dbReference type="Proteomes" id="UP000006034">
    <property type="component" value="Unassembled WGS sequence"/>
</dbReference>
<comment type="caution">
    <text evidence="4">The sequence shown here is derived from an EMBL/GenBank/DDBJ whole genome shotgun (WGS) entry which is preliminary data.</text>
</comment>
<organism evidence="4 5">
    <name type="scientific">Bilophila wadsworthia (strain 3_1_6)</name>
    <dbReference type="NCBI Taxonomy" id="563192"/>
    <lineage>
        <taxon>Bacteria</taxon>
        <taxon>Pseudomonadati</taxon>
        <taxon>Thermodesulfobacteriota</taxon>
        <taxon>Desulfovibrionia</taxon>
        <taxon>Desulfovibrionales</taxon>
        <taxon>Desulfovibrionaceae</taxon>
        <taxon>Bilophila</taxon>
    </lineage>
</organism>
<protein>
    <submittedName>
        <fullName evidence="4">LPS-assembly protein</fullName>
    </submittedName>
</protein>
<evidence type="ECO:0000313" key="4">
    <source>
        <dbReference type="EMBL" id="EFV44438.1"/>
    </source>
</evidence>
<dbReference type="InterPro" id="IPR050218">
    <property type="entry name" value="LptD"/>
</dbReference>
<name>E5Y6G6_BILW3</name>
<evidence type="ECO:0000256" key="1">
    <source>
        <dbReference type="SAM" id="SignalP"/>
    </source>
</evidence>
<dbReference type="GO" id="GO:0009279">
    <property type="term" value="C:cell outer membrane"/>
    <property type="evidence" value="ECO:0007669"/>
    <property type="project" value="InterPro"/>
</dbReference>
<dbReference type="PANTHER" id="PTHR30189:SF1">
    <property type="entry name" value="LPS-ASSEMBLY PROTEIN LPTD"/>
    <property type="match status" value="1"/>
</dbReference>
<dbReference type="GO" id="GO:0015920">
    <property type="term" value="P:lipopolysaccharide transport"/>
    <property type="evidence" value="ECO:0007669"/>
    <property type="project" value="InterPro"/>
</dbReference>
<dbReference type="PANTHER" id="PTHR30189">
    <property type="entry name" value="LPS-ASSEMBLY PROTEIN"/>
    <property type="match status" value="1"/>
</dbReference>
<dbReference type="OrthoDB" id="9760225at2"/>
<sequence length="806" mass="93462">MPMIVPLPRGMFRLVTKTVCAPIALLALFLCSPVHSYAATDVLTIPMEDTKEASWNLEADKLVTLSDNTIVEAQGGVVLQRGNDILKADFARYYSATNWVYLKGNVFVRMGKDDIHSDEAEFDLHSKTGWLTNGHVFMEGPHIYFSGSRIIKHWGDRYTFNKAKVTTCDGTSPAWSMNAEQAVVEIDGYAQLFHSTFDVKNTGIFYSPFMVLPAKTTRQSGLLPPDYGISDKRGFYYTQPYFWAIDESHDMTFYGGWMTKIGPSLSVEYRANEFTDQKTWLAATGIYDKDTVAIPGTSRVSENKQTLRTNNDRYWLRGMADGFLGASTWRYRSNIDYVSDQDFLREFNQGPTGFDRTRDNLFRMFGRDLQEDDQNRVSAALVSNDWQRVGIVASMRYEQDPALGHGNRAQSQDELVQRLPQLDLFLYKGRIVPQIPLELEAQFQSGYMYRASGTTGGRTEIYPKLSVPLDFGFGSVIGTVGLRQTYYNTDRKEHTSPLAMYMDNSASPRQTGESRTMIDMDIQGYTEASRIWQLGDESSIPLKPENAGKQMWTAVRHEIQPRIRYSRTPHVDQEKNPFYLMEDRILPRDELTYSITNIVTRKGSIVSVTGEGDKQEARRSTFYQDLLRWRIESGYDFEEARRDRYRDEYGRRPFMDIVSDFEIYPWPWLGYHDKTYFSAYDGQVTRHDHDINLRYKDKISWYTGMSFRDKYYDYRKKFQYENWNNVQLTSDLRLIHNDLTINLTPEWSIRFDDYRNMRQGGTFGKTYDQSIDIAYSAQCYRIIGRYNYDGYDKSYSIMVELPGIFD</sequence>
<dbReference type="InterPro" id="IPR045659">
    <property type="entry name" value="LptD_2"/>
</dbReference>
<evidence type="ECO:0000313" key="5">
    <source>
        <dbReference type="Proteomes" id="UP000006034"/>
    </source>
</evidence>
<dbReference type="STRING" id="563192.HMPREF0179_01779"/>
<feature type="domain" description="LptD C-terminal" evidence="2">
    <location>
        <begin position="311"/>
        <end position="743"/>
    </location>
</feature>
<proteinExistence type="inferred from homology"/>
<accession>E5Y6G6</accession>
<dbReference type="HAMAP" id="MF_01411">
    <property type="entry name" value="LPS_assembly_LptD"/>
    <property type="match status" value="1"/>
</dbReference>
<dbReference type="InterPro" id="IPR020889">
    <property type="entry name" value="LipoPS_assembly_LptD"/>
</dbReference>
<dbReference type="eggNOG" id="COG1452">
    <property type="taxonomic scope" value="Bacteria"/>
</dbReference>
<feature type="chain" id="PRO_5039948434" evidence="1">
    <location>
        <begin position="39"/>
        <end position="806"/>
    </location>
</feature>
<dbReference type="GO" id="GO:1990351">
    <property type="term" value="C:transporter complex"/>
    <property type="evidence" value="ECO:0007669"/>
    <property type="project" value="TreeGrafter"/>
</dbReference>
<keyword evidence="5" id="KW-1185">Reference proteome</keyword>
<feature type="domain" description="LPS-assembly protein LptD central" evidence="3">
    <location>
        <begin position="206"/>
        <end position="267"/>
    </location>
</feature>
<dbReference type="EMBL" id="ADCP02000003">
    <property type="protein sequence ID" value="EFV44438.1"/>
    <property type="molecule type" value="Genomic_DNA"/>
</dbReference>
<dbReference type="Pfam" id="PF19838">
    <property type="entry name" value="LptD_2"/>
    <property type="match status" value="1"/>
</dbReference>
<dbReference type="HOGENOM" id="CLU_009039_4_0_7"/>
<reference evidence="4 5" key="1">
    <citation type="submission" date="2010-10" db="EMBL/GenBank/DDBJ databases">
        <authorList>
            <consortium name="The Broad Institute Genome Sequencing Platform"/>
            <person name="Ward D."/>
            <person name="Earl A."/>
            <person name="Feldgarden M."/>
            <person name="Young S.K."/>
            <person name="Gargeya S."/>
            <person name="Zeng Q."/>
            <person name="Alvarado L."/>
            <person name="Berlin A."/>
            <person name="Bochicchio J."/>
            <person name="Chapman S.B."/>
            <person name="Chen Z."/>
            <person name="Freedman E."/>
            <person name="Gellesch M."/>
            <person name="Goldberg J."/>
            <person name="Griggs A."/>
            <person name="Gujja S."/>
            <person name="Heilman E."/>
            <person name="Heiman D."/>
            <person name="Howarth C."/>
            <person name="Mehta T."/>
            <person name="Neiman D."/>
            <person name="Pearson M."/>
            <person name="Roberts A."/>
            <person name="Saif S."/>
            <person name="Shea T."/>
            <person name="Shenoy N."/>
            <person name="Sisk P."/>
            <person name="Stolte C."/>
            <person name="Sykes S."/>
            <person name="White J."/>
            <person name="Yandava C."/>
            <person name="Allen-Vercoe E."/>
            <person name="Sibley C."/>
            <person name="Ambrose C.E."/>
            <person name="Strauss J."/>
            <person name="Daigneault M."/>
            <person name="Haas B."/>
            <person name="Nusbaum C."/>
            <person name="Birren B."/>
        </authorList>
    </citation>
    <scope>NUCLEOTIDE SEQUENCE [LARGE SCALE GENOMIC DNA]</scope>
    <source>
        <strain evidence="4 5">3_1_6</strain>
    </source>
</reference>
<reference evidence="4 5" key="2">
    <citation type="submission" date="2013-04" db="EMBL/GenBank/DDBJ databases">
        <title>The Genome Sequence of Bilophila wadsworthia 3_1_6.</title>
        <authorList>
            <consortium name="The Broad Institute Genomics Platform"/>
            <person name="Earl A."/>
            <person name="Ward D."/>
            <person name="Feldgarden M."/>
            <person name="Gevers D."/>
            <person name="Sibley C."/>
            <person name="Strauss J."/>
            <person name="Allen-Vercoe E."/>
            <person name="Walker B."/>
            <person name="Young S."/>
            <person name="Zeng Q."/>
            <person name="Gargeya S."/>
            <person name="Fitzgerald M."/>
            <person name="Haas B."/>
            <person name="Abouelleil A."/>
            <person name="Allen A.W."/>
            <person name="Alvarado L."/>
            <person name="Arachchi H.M."/>
            <person name="Berlin A.M."/>
            <person name="Chapman S.B."/>
            <person name="Gainer-Dewar J."/>
            <person name="Goldberg J."/>
            <person name="Griggs A."/>
            <person name="Gujja S."/>
            <person name="Hansen M."/>
            <person name="Howarth C."/>
            <person name="Imamovic A."/>
            <person name="Ireland A."/>
            <person name="Larimer J."/>
            <person name="McCowan C."/>
            <person name="Murphy C."/>
            <person name="Pearson M."/>
            <person name="Poon T.W."/>
            <person name="Priest M."/>
            <person name="Roberts A."/>
            <person name="Saif S."/>
            <person name="Shea T."/>
            <person name="Sisk P."/>
            <person name="Sykes S."/>
            <person name="Wortman J."/>
            <person name="Nusbaum C."/>
            <person name="Birren B."/>
        </authorList>
    </citation>
    <scope>NUCLEOTIDE SEQUENCE [LARGE SCALE GENOMIC DNA]</scope>
    <source>
        <strain evidence="4 5">3_1_6</strain>
    </source>
</reference>
<keyword evidence="1" id="KW-0732">Signal</keyword>
<dbReference type="InterPro" id="IPR007543">
    <property type="entry name" value="LptD_C"/>
</dbReference>
<dbReference type="Gene3D" id="2.60.450.10">
    <property type="entry name" value="Lipopolysaccharide (LPS) transport protein A like domain"/>
    <property type="match status" value="1"/>
</dbReference>
<evidence type="ECO:0000259" key="3">
    <source>
        <dbReference type="Pfam" id="PF19838"/>
    </source>
</evidence>
<feature type="signal peptide" evidence="1">
    <location>
        <begin position="1"/>
        <end position="38"/>
    </location>
</feature>
<dbReference type="GO" id="GO:0043165">
    <property type="term" value="P:Gram-negative-bacterium-type cell outer membrane assembly"/>
    <property type="evidence" value="ECO:0007669"/>
    <property type="project" value="InterPro"/>
</dbReference>